<protein>
    <submittedName>
        <fullName evidence="1">Uncharacterized protein</fullName>
    </submittedName>
</protein>
<sequence>MEVTEMSISDIRKVLKRMMYSLSIVALHESGENRKDIIKIRDEIKKLLKNKNIEKKEVINELGFVVIGISILVESIGDKYTKKALKEVIKELY</sequence>
<reference evidence="1 2" key="1">
    <citation type="submission" date="2017-03" db="EMBL/GenBank/DDBJ databases">
        <title>Sulfur activation and transportation mechanism of thermophilic Archaea Acidianus manzaensis YN-25.</title>
        <authorList>
            <person name="Ma Y."/>
            <person name="Yang Y."/>
            <person name="Xia J."/>
        </authorList>
    </citation>
    <scope>NUCLEOTIDE SEQUENCE [LARGE SCALE GENOMIC DNA]</scope>
    <source>
        <strain evidence="1 2">YN-25</strain>
    </source>
</reference>
<accession>A0A1W6K2G3</accession>
<gene>
    <name evidence="1" type="ORF">B6F84_12440</name>
</gene>
<dbReference type="GeneID" id="41591746"/>
<keyword evidence="2" id="KW-1185">Reference proteome</keyword>
<dbReference type="AlphaFoldDB" id="A0A1W6K2G3"/>
<dbReference type="STRING" id="282676.B6F84_12440"/>
<name>A0A1W6K2G3_9CREN</name>
<dbReference type="Proteomes" id="UP000193404">
    <property type="component" value="Chromosome"/>
</dbReference>
<evidence type="ECO:0000313" key="2">
    <source>
        <dbReference type="Proteomes" id="UP000193404"/>
    </source>
</evidence>
<dbReference type="RefSeq" id="WP_148692535.1">
    <property type="nucleotide sequence ID" value="NZ_CP020477.1"/>
</dbReference>
<organism evidence="1 2">
    <name type="scientific">Acidianus manzaensis</name>
    <dbReference type="NCBI Taxonomy" id="282676"/>
    <lineage>
        <taxon>Archaea</taxon>
        <taxon>Thermoproteota</taxon>
        <taxon>Thermoprotei</taxon>
        <taxon>Sulfolobales</taxon>
        <taxon>Sulfolobaceae</taxon>
        <taxon>Acidianus</taxon>
    </lineage>
</organism>
<dbReference type="OrthoDB" id="385853at2157"/>
<dbReference type="KEGG" id="aman:B6F84_12440"/>
<evidence type="ECO:0000313" key="1">
    <source>
        <dbReference type="EMBL" id="ARM76741.1"/>
    </source>
</evidence>
<dbReference type="EMBL" id="CP020477">
    <property type="protein sequence ID" value="ARM76741.1"/>
    <property type="molecule type" value="Genomic_DNA"/>
</dbReference>
<proteinExistence type="predicted"/>